<organism evidence="2 3">
    <name type="scientific">Symbiodinium necroappetens</name>
    <dbReference type="NCBI Taxonomy" id="1628268"/>
    <lineage>
        <taxon>Eukaryota</taxon>
        <taxon>Sar</taxon>
        <taxon>Alveolata</taxon>
        <taxon>Dinophyceae</taxon>
        <taxon>Suessiales</taxon>
        <taxon>Symbiodiniaceae</taxon>
        <taxon>Symbiodinium</taxon>
    </lineage>
</organism>
<feature type="compositionally biased region" description="Polar residues" evidence="1">
    <location>
        <begin position="39"/>
        <end position="51"/>
    </location>
</feature>
<keyword evidence="3" id="KW-1185">Reference proteome</keyword>
<comment type="caution">
    <text evidence="2">The sequence shown here is derived from an EMBL/GenBank/DDBJ whole genome shotgun (WGS) entry which is preliminary data.</text>
</comment>
<dbReference type="Proteomes" id="UP000601435">
    <property type="component" value="Unassembled WGS sequence"/>
</dbReference>
<protein>
    <submittedName>
        <fullName evidence="2">Uncharacterized protein</fullName>
    </submittedName>
</protein>
<reference evidence="2" key="1">
    <citation type="submission" date="2021-02" db="EMBL/GenBank/DDBJ databases">
        <authorList>
            <person name="Dougan E. K."/>
            <person name="Rhodes N."/>
            <person name="Thang M."/>
            <person name="Chan C."/>
        </authorList>
    </citation>
    <scope>NUCLEOTIDE SEQUENCE</scope>
</reference>
<sequence length="51" mass="5584">MENPLCPPPSAAKMPSAKRACARPRRNGHDTEKWPLQEFSMSAASRSASKT</sequence>
<evidence type="ECO:0000313" key="2">
    <source>
        <dbReference type="EMBL" id="CAE7769915.1"/>
    </source>
</evidence>
<evidence type="ECO:0000313" key="3">
    <source>
        <dbReference type="Proteomes" id="UP000601435"/>
    </source>
</evidence>
<dbReference type="EMBL" id="CAJNJA010040864">
    <property type="protein sequence ID" value="CAE7769915.1"/>
    <property type="molecule type" value="Genomic_DNA"/>
</dbReference>
<name>A0A812YGB6_9DINO</name>
<gene>
    <name evidence="2" type="ORF">SNEC2469_LOCUS22479</name>
</gene>
<accession>A0A812YGB6</accession>
<proteinExistence type="predicted"/>
<feature type="compositionally biased region" description="Pro residues" evidence="1">
    <location>
        <begin position="1"/>
        <end position="10"/>
    </location>
</feature>
<evidence type="ECO:0000256" key="1">
    <source>
        <dbReference type="SAM" id="MobiDB-lite"/>
    </source>
</evidence>
<dbReference type="AlphaFoldDB" id="A0A812YGB6"/>
<feature type="region of interest" description="Disordered" evidence="1">
    <location>
        <begin position="1"/>
        <end position="51"/>
    </location>
</feature>